<dbReference type="GO" id="GO:0006676">
    <property type="term" value="P:mannosyl diphosphorylinositol ceramide metabolic process"/>
    <property type="evidence" value="ECO:0007669"/>
    <property type="project" value="TreeGrafter"/>
</dbReference>
<dbReference type="GO" id="GO:0016020">
    <property type="term" value="C:membrane"/>
    <property type="evidence" value="ECO:0007669"/>
    <property type="project" value="UniProtKB-SubCell"/>
</dbReference>
<evidence type="ECO:0000256" key="6">
    <source>
        <dbReference type="SAM" id="Phobius"/>
    </source>
</evidence>
<dbReference type="VEuPathDB" id="FungiDB:GW608_M10285"/>
<dbReference type="PhylomeDB" id="A0A0W0CGH9"/>
<accession>A0A0W0CGH9</accession>
<reference evidence="8 9" key="1">
    <citation type="submission" date="2015-10" db="EMBL/GenBank/DDBJ databases">
        <title>Draft genomes sequences of Candida glabrata isolates 1A, 1B, 2A, 2B, 3A and 3B.</title>
        <authorList>
            <person name="Haavelsrud O.E."/>
            <person name="Gaustad P."/>
        </authorList>
    </citation>
    <scope>NUCLEOTIDE SEQUENCE [LARGE SCALE GENOMIC DNA]</scope>
    <source>
        <strain evidence="8">910700640</strain>
    </source>
</reference>
<evidence type="ECO:0000256" key="4">
    <source>
        <dbReference type="ARBA" id="ARBA00023136"/>
    </source>
</evidence>
<dbReference type="OMA" id="PHIWISI"/>
<feature type="transmembrane region" description="Helical" evidence="6">
    <location>
        <begin position="272"/>
        <end position="295"/>
    </location>
</feature>
<feature type="transmembrane region" description="Helical" evidence="6">
    <location>
        <begin position="188"/>
        <end position="207"/>
    </location>
</feature>
<feature type="region of interest" description="Disordered" evidence="5">
    <location>
        <begin position="398"/>
        <end position="448"/>
    </location>
</feature>
<dbReference type="InterPro" id="IPR052185">
    <property type="entry name" value="IPC_Synthase-Related"/>
</dbReference>
<dbReference type="SMART" id="SM00014">
    <property type="entry name" value="acidPPc"/>
    <property type="match status" value="1"/>
</dbReference>
<gene>
    <name evidence="8" type="ORF">AO440_004300</name>
</gene>
<sequence>MFLKVRDWFLKDRPANHSATDLEYGWNPMESVRYLRSQYRHYKANPHLLSYKDVCHYTFMGSVWLFVLIMNPAPMVLKLLFYAFLTLLFLVPITSQFFFNALPILTWLALYFTSSYLKADIRPPITVKALPAIETVLYGDNLSDILATSTNPVLDIFAWIPYGLFHFGAPFVVALILFLFGPPTILKGYAFAFGYMNLIGVMIQNFFPAAPPWYKILYGLESANYTMKGSPGGLARIDELLHINLYSNAFANSSVIFGAFPSLHSGCATMEALFFSYCFPFLRPLFIFYVCWLWWSTMYLTHHYFVDLMAGSVLSYVIFQYTKYYHLPVVNTSYLTRWAYPSVSKYDFKTSDPLNTDSEMHVENIPLRTYDETMSIDSRSNSNGRLELELDMDMDNMRTVSSNTSTPASVFDRMESLSRSSATSNTSLGNLSTTDLTDPPVARKPSAF</sequence>
<evidence type="ECO:0000256" key="3">
    <source>
        <dbReference type="ARBA" id="ARBA00022989"/>
    </source>
</evidence>
<dbReference type="VEuPathDB" id="FungiDB:GWK60_M10285"/>
<name>A0A0W0CGH9_CANGB</name>
<evidence type="ECO:0000256" key="1">
    <source>
        <dbReference type="ARBA" id="ARBA00004141"/>
    </source>
</evidence>
<feature type="transmembrane region" description="Helical" evidence="6">
    <location>
        <begin position="97"/>
        <end position="117"/>
    </location>
</feature>
<dbReference type="VEuPathDB" id="FungiDB:CAGL0M10307g"/>
<keyword evidence="3 6" id="KW-1133">Transmembrane helix</keyword>
<dbReference type="CDD" id="cd03386">
    <property type="entry name" value="PAP2_Aur1_like"/>
    <property type="match status" value="1"/>
</dbReference>
<dbReference type="Proteomes" id="UP000054886">
    <property type="component" value="Unassembled WGS sequence"/>
</dbReference>
<organism evidence="8 9">
    <name type="scientific">Candida glabrata</name>
    <name type="common">Yeast</name>
    <name type="synonym">Torulopsis glabrata</name>
    <dbReference type="NCBI Taxonomy" id="5478"/>
    <lineage>
        <taxon>Eukaryota</taxon>
        <taxon>Fungi</taxon>
        <taxon>Dikarya</taxon>
        <taxon>Ascomycota</taxon>
        <taxon>Saccharomycotina</taxon>
        <taxon>Saccharomycetes</taxon>
        <taxon>Saccharomycetales</taxon>
        <taxon>Saccharomycetaceae</taxon>
        <taxon>Nakaseomyces</taxon>
    </lineage>
</organism>
<dbReference type="PANTHER" id="PTHR31310">
    <property type="match status" value="1"/>
</dbReference>
<feature type="compositionally biased region" description="Low complexity" evidence="5">
    <location>
        <begin position="417"/>
        <end position="438"/>
    </location>
</feature>
<evidence type="ECO:0000256" key="2">
    <source>
        <dbReference type="ARBA" id="ARBA00022692"/>
    </source>
</evidence>
<dbReference type="PANTHER" id="PTHR31310:SF11">
    <property type="entry name" value="INOSITOL PHOSPHORYLCERAMIDE SYNTHASE CATALYTIC SUBUNIT AUR1"/>
    <property type="match status" value="1"/>
</dbReference>
<feature type="compositionally biased region" description="Polar residues" evidence="5">
    <location>
        <begin position="398"/>
        <end position="408"/>
    </location>
</feature>
<dbReference type="EMBL" id="LLZZ01000128">
    <property type="protein sequence ID" value="KTB01966.1"/>
    <property type="molecule type" value="Genomic_DNA"/>
</dbReference>
<comment type="subcellular location">
    <subcellularLocation>
        <location evidence="1">Membrane</location>
        <topology evidence="1">Multi-pass membrane protein</topology>
    </subcellularLocation>
</comment>
<dbReference type="AlphaFoldDB" id="A0A0W0CGH9"/>
<evidence type="ECO:0000313" key="8">
    <source>
        <dbReference type="EMBL" id="KTB01966.1"/>
    </source>
</evidence>
<dbReference type="InterPro" id="IPR026841">
    <property type="entry name" value="Aur1/Ipt1"/>
</dbReference>
<keyword evidence="2 6" id="KW-0812">Transmembrane</keyword>
<evidence type="ECO:0000313" key="9">
    <source>
        <dbReference type="Proteomes" id="UP000054886"/>
    </source>
</evidence>
<dbReference type="Pfam" id="PF14378">
    <property type="entry name" value="PAP2_3"/>
    <property type="match status" value="1"/>
</dbReference>
<dbReference type="GO" id="GO:0045140">
    <property type="term" value="F:inositol phosphoceramide synthase activity"/>
    <property type="evidence" value="ECO:0007669"/>
    <property type="project" value="EnsemblFungi"/>
</dbReference>
<protein>
    <submittedName>
        <fullName evidence="8">Inositol phosphorylceramide synthase catalytic subunit AUR1</fullName>
    </submittedName>
</protein>
<dbReference type="VEuPathDB" id="FungiDB:B1J91_M10307g"/>
<evidence type="ECO:0000259" key="7">
    <source>
        <dbReference type="SMART" id="SM00014"/>
    </source>
</evidence>
<evidence type="ECO:0000256" key="5">
    <source>
        <dbReference type="SAM" id="MobiDB-lite"/>
    </source>
</evidence>
<dbReference type="GO" id="GO:0070916">
    <property type="term" value="C:inositol phosphoceramide synthase complex"/>
    <property type="evidence" value="ECO:0007669"/>
    <property type="project" value="EnsemblFungi"/>
</dbReference>
<dbReference type="VEuPathDB" id="FungiDB:GVI51_M10307"/>
<dbReference type="InterPro" id="IPR000326">
    <property type="entry name" value="PAP2/HPO"/>
</dbReference>
<feature type="domain" description="Phosphatidic acid phosphatase type 2/haloperoxidase" evidence="7">
    <location>
        <begin position="186"/>
        <end position="323"/>
    </location>
</feature>
<feature type="transmembrane region" description="Helical" evidence="6">
    <location>
        <begin position="63"/>
        <end position="90"/>
    </location>
</feature>
<comment type="caution">
    <text evidence="8">The sequence shown here is derived from an EMBL/GenBank/DDBJ whole genome shotgun (WGS) entry which is preliminary data.</text>
</comment>
<proteinExistence type="predicted"/>
<dbReference type="GO" id="GO:0030148">
    <property type="term" value="P:sphingolipid biosynthetic process"/>
    <property type="evidence" value="ECO:0007669"/>
    <property type="project" value="EnsemblFungi"/>
</dbReference>
<dbReference type="OrthoDB" id="5784at2759"/>
<feature type="transmembrane region" description="Helical" evidence="6">
    <location>
        <begin position="156"/>
        <end position="181"/>
    </location>
</feature>
<keyword evidence="4 6" id="KW-0472">Membrane</keyword>